<evidence type="ECO:0000313" key="3">
    <source>
        <dbReference type="Proteomes" id="UP000041254"/>
    </source>
</evidence>
<feature type="region of interest" description="Disordered" evidence="1">
    <location>
        <begin position="1"/>
        <end position="25"/>
    </location>
</feature>
<organism evidence="2 3">
    <name type="scientific">Vitrella brassicaformis (strain CCMP3155)</name>
    <dbReference type="NCBI Taxonomy" id="1169540"/>
    <lineage>
        <taxon>Eukaryota</taxon>
        <taxon>Sar</taxon>
        <taxon>Alveolata</taxon>
        <taxon>Colpodellida</taxon>
        <taxon>Vitrellaceae</taxon>
        <taxon>Vitrella</taxon>
    </lineage>
</organism>
<reference evidence="2 3" key="1">
    <citation type="submission" date="2014-11" db="EMBL/GenBank/DDBJ databases">
        <authorList>
            <person name="Zhu J."/>
            <person name="Qi W."/>
            <person name="Song R."/>
        </authorList>
    </citation>
    <scope>NUCLEOTIDE SEQUENCE [LARGE SCALE GENOMIC DNA]</scope>
</reference>
<proteinExistence type="predicted"/>
<evidence type="ECO:0000313" key="2">
    <source>
        <dbReference type="EMBL" id="CEM33780.1"/>
    </source>
</evidence>
<name>A0A0G4GTG2_VITBC</name>
<dbReference type="InParanoid" id="A0A0G4GTG2"/>
<dbReference type="EMBL" id="CDMY01000791">
    <property type="protein sequence ID" value="CEM33780.1"/>
    <property type="molecule type" value="Genomic_DNA"/>
</dbReference>
<dbReference type="Proteomes" id="UP000041254">
    <property type="component" value="Unassembled WGS sequence"/>
</dbReference>
<evidence type="ECO:0000256" key="1">
    <source>
        <dbReference type="SAM" id="MobiDB-lite"/>
    </source>
</evidence>
<keyword evidence="3" id="KW-1185">Reference proteome</keyword>
<protein>
    <submittedName>
        <fullName evidence="2">Uncharacterized protein</fullName>
    </submittedName>
</protein>
<dbReference type="VEuPathDB" id="CryptoDB:Vbra_18669"/>
<gene>
    <name evidence="2" type="ORF">Vbra_18669</name>
</gene>
<sequence length="191" mass="21667">MLSAASFALGTSPQGETADRRMGNTASDHGLWATQFDEPMTRQLFRTQRKARWGRGTGKEDKRRRWEREEELVPVGTCAPVPEGFVGADKGWMWCEQPKRDISDGIPHGGSAAPWTHRPPRREVCVLHDGDEKRVTAWEYRFTRDKESGWRYQIDDPGLGKLGALSGDWQLVYYFELTPEVDPIPPEALAP</sequence>
<accession>A0A0G4GTG2</accession>
<dbReference type="AlphaFoldDB" id="A0A0G4GTG2"/>